<keyword evidence="1" id="KW-0472">Membrane</keyword>
<gene>
    <name evidence="2" type="ORF">QNI16_30180</name>
    <name evidence="3" type="ORF">QNI19_27920</name>
</gene>
<evidence type="ECO:0000313" key="3">
    <source>
        <dbReference type="EMBL" id="MDJ1496794.1"/>
    </source>
</evidence>
<protein>
    <submittedName>
        <fullName evidence="2">Uncharacterized protein</fullName>
    </submittedName>
</protein>
<keyword evidence="4" id="KW-1185">Reference proteome</keyword>
<keyword evidence="1" id="KW-0812">Transmembrane</keyword>
<organism evidence="2 5">
    <name type="scientific">Xanthocytophaga flava</name>
    <dbReference type="NCBI Taxonomy" id="3048013"/>
    <lineage>
        <taxon>Bacteria</taxon>
        <taxon>Pseudomonadati</taxon>
        <taxon>Bacteroidota</taxon>
        <taxon>Cytophagia</taxon>
        <taxon>Cytophagales</taxon>
        <taxon>Rhodocytophagaceae</taxon>
        <taxon>Xanthocytophaga</taxon>
    </lineage>
</organism>
<accession>A0AAE3QSV4</accession>
<evidence type="ECO:0000313" key="5">
    <source>
        <dbReference type="Proteomes" id="UP001241110"/>
    </source>
</evidence>
<dbReference type="Proteomes" id="UP001241110">
    <property type="component" value="Unassembled WGS sequence"/>
</dbReference>
<proteinExistence type="predicted"/>
<feature type="transmembrane region" description="Helical" evidence="1">
    <location>
        <begin position="6"/>
        <end position="25"/>
    </location>
</feature>
<reference evidence="2 4" key="1">
    <citation type="submission" date="2023-05" db="EMBL/GenBank/DDBJ databases">
        <authorList>
            <person name="Zhang X."/>
        </authorList>
    </citation>
    <scope>NUCLEOTIDE SEQUENCE</scope>
    <source>
        <strain evidence="3 4">DM2B3-1</strain>
        <strain evidence="2">YF14B1</strain>
    </source>
</reference>
<evidence type="ECO:0000313" key="4">
    <source>
        <dbReference type="Proteomes" id="UP001228581"/>
    </source>
</evidence>
<dbReference type="Proteomes" id="UP001228581">
    <property type="component" value="Unassembled WGS sequence"/>
</dbReference>
<dbReference type="EMBL" id="JASJOT010000025">
    <property type="protein sequence ID" value="MDJ1496794.1"/>
    <property type="molecule type" value="Genomic_DNA"/>
</dbReference>
<comment type="caution">
    <text evidence="2">The sequence shown here is derived from an EMBL/GenBank/DDBJ whole genome shotgun (WGS) entry which is preliminary data.</text>
</comment>
<keyword evidence="1" id="KW-1133">Transmembrane helix</keyword>
<dbReference type="AlphaFoldDB" id="A0AAE3QSV4"/>
<dbReference type="RefSeq" id="WP_313986515.1">
    <property type="nucleotide sequence ID" value="NZ_JASJOR010000021.1"/>
</dbReference>
<name>A0AAE3QSV4_9BACT</name>
<evidence type="ECO:0000256" key="1">
    <source>
        <dbReference type="SAM" id="Phobius"/>
    </source>
</evidence>
<sequence>MAAIIIILSILTVGVYIINVSLLSHKDNYNQSDFKTYWNGMREKQGRYTTATRRR</sequence>
<evidence type="ECO:0000313" key="2">
    <source>
        <dbReference type="EMBL" id="MDJ1484807.1"/>
    </source>
</evidence>
<dbReference type="EMBL" id="JASJOS010000016">
    <property type="protein sequence ID" value="MDJ1484807.1"/>
    <property type="molecule type" value="Genomic_DNA"/>
</dbReference>